<reference evidence="3" key="1">
    <citation type="submission" date="2023-07" db="EMBL/GenBank/DDBJ databases">
        <title>30 novel species of actinomycetes from the DSMZ collection.</title>
        <authorList>
            <person name="Nouioui I."/>
        </authorList>
    </citation>
    <scope>NUCLEOTIDE SEQUENCE [LARGE SCALE GENOMIC DNA]</scope>
    <source>
        <strain evidence="3">DSM 44915</strain>
    </source>
</reference>
<dbReference type="EMBL" id="JAVREO010000029">
    <property type="protein sequence ID" value="MDT0270566.1"/>
    <property type="molecule type" value="Genomic_DNA"/>
</dbReference>
<gene>
    <name evidence="2" type="ORF">RM844_30265</name>
</gene>
<evidence type="ECO:0000313" key="2">
    <source>
        <dbReference type="EMBL" id="MDT0270566.1"/>
    </source>
</evidence>
<organism evidence="2 3">
    <name type="scientific">Streptomyces chisholmiae</name>
    <dbReference type="NCBI Taxonomy" id="3075540"/>
    <lineage>
        <taxon>Bacteria</taxon>
        <taxon>Bacillati</taxon>
        <taxon>Actinomycetota</taxon>
        <taxon>Actinomycetes</taxon>
        <taxon>Kitasatosporales</taxon>
        <taxon>Streptomycetaceae</taxon>
        <taxon>Streptomyces</taxon>
    </lineage>
</organism>
<accession>A0ABU2JZY7</accession>
<dbReference type="Proteomes" id="UP001183410">
    <property type="component" value="Unassembled WGS sequence"/>
</dbReference>
<dbReference type="RefSeq" id="WP_311670631.1">
    <property type="nucleotide sequence ID" value="NZ_JAVREO010000029.1"/>
</dbReference>
<feature type="region of interest" description="Disordered" evidence="1">
    <location>
        <begin position="108"/>
        <end position="129"/>
    </location>
</feature>
<keyword evidence="3" id="KW-1185">Reference proteome</keyword>
<evidence type="ECO:0000313" key="3">
    <source>
        <dbReference type="Proteomes" id="UP001183410"/>
    </source>
</evidence>
<sequence>MSWYEIGTLDTRNDVGDTQAGQAFSRRFARPTVGGYAVADIHYYAATDDPHTRGARPGEYWVGLDIEYTTCTDPARPGDTETSSAGGADDSDRRRHVYRTLRDAERRAEKLAKGLRPRDIDDLVRQAVR</sequence>
<proteinExistence type="predicted"/>
<comment type="caution">
    <text evidence="2">The sequence shown here is derived from an EMBL/GenBank/DDBJ whole genome shotgun (WGS) entry which is preliminary data.</text>
</comment>
<name>A0ABU2JZY7_9ACTN</name>
<feature type="region of interest" description="Disordered" evidence="1">
    <location>
        <begin position="71"/>
        <end position="96"/>
    </location>
</feature>
<evidence type="ECO:0000256" key="1">
    <source>
        <dbReference type="SAM" id="MobiDB-lite"/>
    </source>
</evidence>
<protein>
    <submittedName>
        <fullName evidence="2">Uncharacterized protein</fullName>
    </submittedName>
</protein>